<dbReference type="InterPro" id="IPR035906">
    <property type="entry name" value="MetI-like_sf"/>
</dbReference>
<name>A0A8U0A5D2_9EURY</name>
<evidence type="ECO:0000313" key="9">
    <source>
        <dbReference type="EMBL" id="UPM44244.1"/>
    </source>
</evidence>
<feature type="transmembrane region" description="Helical" evidence="7">
    <location>
        <begin position="125"/>
        <end position="149"/>
    </location>
</feature>
<comment type="subcellular location">
    <subcellularLocation>
        <location evidence="1 7">Cell membrane</location>
        <topology evidence="1 7">Multi-pass membrane protein</topology>
    </subcellularLocation>
</comment>
<dbReference type="CDD" id="cd06261">
    <property type="entry name" value="TM_PBP2"/>
    <property type="match status" value="1"/>
</dbReference>
<dbReference type="Pfam" id="PF00528">
    <property type="entry name" value="BPD_transp_1"/>
    <property type="match status" value="1"/>
</dbReference>
<feature type="transmembrane region" description="Helical" evidence="7">
    <location>
        <begin position="211"/>
        <end position="233"/>
    </location>
</feature>
<evidence type="ECO:0000256" key="1">
    <source>
        <dbReference type="ARBA" id="ARBA00004651"/>
    </source>
</evidence>
<dbReference type="PANTHER" id="PTHR43744">
    <property type="entry name" value="ABC TRANSPORTER PERMEASE PROTEIN MG189-RELATED-RELATED"/>
    <property type="match status" value="1"/>
</dbReference>
<evidence type="ECO:0000256" key="2">
    <source>
        <dbReference type="ARBA" id="ARBA00022448"/>
    </source>
</evidence>
<feature type="transmembrane region" description="Helical" evidence="7">
    <location>
        <begin position="272"/>
        <end position="291"/>
    </location>
</feature>
<keyword evidence="2 7" id="KW-0813">Transport</keyword>
<keyword evidence="10" id="KW-1185">Reference proteome</keyword>
<dbReference type="KEGG" id="haad:MW046_14620"/>
<dbReference type="Proteomes" id="UP000831768">
    <property type="component" value="Plasmid unnamed1"/>
</dbReference>
<evidence type="ECO:0000256" key="4">
    <source>
        <dbReference type="ARBA" id="ARBA00022692"/>
    </source>
</evidence>
<evidence type="ECO:0000256" key="6">
    <source>
        <dbReference type="ARBA" id="ARBA00023136"/>
    </source>
</evidence>
<reference evidence="9" key="1">
    <citation type="submission" date="2022-04" db="EMBL/GenBank/DDBJ databases">
        <title>Halocatena sp. nov., isolated from a salt lake.</title>
        <authorList>
            <person name="Cui H.-L."/>
        </authorList>
    </citation>
    <scope>NUCLEOTIDE SEQUENCE</scope>
    <source>
        <strain evidence="9">AD-1</strain>
        <plasmid evidence="9">unnamed1</plasmid>
    </source>
</reference>
<dbReference type="Gene3D" id="1.10.3720.10">
    <property type="entry name" value="MetI-like"/>
    <property type="match status" value="1"/>
</dbReference>
<geneLocation type="plasmid" evidence="9 10">
    <name>unnamed1</name>
</geneLocation>
<dbReference type="GO" id="GO:0055085">
    <property type="term" value="P:transmembrane transport"/>
    <property type="evidence" value="ECO:0007669"/>
    <property type="project" value="InterPro"/>
</dbReference>
<feature type="transmembrane region" description="Helical" evidence="7">
    <location>
        <begin position="87"/>
        <end position="113"/>
    </location>
</feature>
<feature type="domain" description="ABC transmembrane type-1" evidence="8">
    <location>
        <begin position="89"/>
        <end position="291"/>
    </location>
</feature>
<dbReference type="EMBL" id="CP096020">
    <property type="protein sequence ID" value="UPM44244.1"/>
    <property type="molecule type" value="Genomic_DNA"/>
</dbReference>
<evidence type="ECO:0000256" key="7">
    <source>
        <dbReference type="RuleBase" id="RU363032"/>
    </source>
</evidence>
<proteinExistence type="inferred from homology"/>
<dbReference type="AlphaFoldDB" id="A0A8U0A5D2"/>
<dbReference type="PROSITE" id="PS50928">
    <property type="entry name" value="ABC_TM1"/>
    <property type="match status" value="1"/>
</dbReference>
<gene>
    <name evidence="9" type="ORF">MW046_14620</name>
</gene>
<evidence type="ECO:0000313" key="10">
    <source>
        <dbReference type="Proteomes" id="UP000831768"/>
    </source>
</evidence>
<accession>A0A8U0A5D2</accession>
<keyword evidence="3" id="KW-1003">Cell membrane</keyword>
<comment type="similarity">
    <text evidence="7">Belongs to the binding-protein-dependent transport system permease family.</text>
</comment>
<dbReference type="SUPFAM" id="SSF161098">
    <property type="entry name" value="MetI-like"/>
    <property type="match status" value="1"/>
</dbReference>
<feature type="transmembrane region" description="Helical" evidence="7">
    <location>
        <begin position="30"/>
        <end position="55"/>
    </location>
</feature>
<evidence type="ECO:0000256" key="3">
    <source>
        <dbReference type="ARBA" id="ARBA00022475"/>
    </source>
</evidence>
<dbReference type="InterPro" id="IPR000515">
    <property type="entry name" value="MetI-like"/>
</dbReference>
<dbReference type="GO" id="GO:0005886">
    <property type="term" value="C:plasma membrane"/>
    <property type="evidence" value="ECO:0007669"/>
    <property type="project" value="UniProtKB-SubCell"/>
</dbReference>
<organism evidence="9 10">
    <name type="scientific">Halocatena salina</name>
    <dbReference type="NCBI Taxonomy" id="2934340"/>
    <lineage>
        <taxon>Archaea</taxon>
        <taxon>Methanobacteriati</taxon>
        <taxon>Methanobacteriota</taxon>
        <taxon>Stenosarchaea group</taxon>
        <taxon>Halobacteria</taxon>
        <taxon>Halobacteriales</taxon>
        <taxon>Natronomonadaceae</taxon>
        <taxon>Halocatena</taxon>
    </lineage>
</organism>
<protein>
    <submittedName>
        <fullName evidence="9">Carbohydrate ABC transporter permease</fullName>
    </submittedName>
</protein>
<evidence type="ECO:0000256" key="5">
    <source>
        <dbReference type="ARBA" id="ARBA00022989"/>
    </source>
</evidence>
<keyword evidence="6 7" id="KW-0472">Membrane</keyword>
<feature type="transmembrane region" description="Helical" evidence="7">
    <location>
        <begin position="239"/>
        <end position="260"/>
    </location>
</feature>
<dbReference type="PANTHER" id="PTHR43744:SF8">
    <property type="entry name" value="SN-GLYCEROL-3-PHOSPHATE TRANSPORT SYSTEM PERMEASE PROTEIN UGPE"/>
    <property type="match status" value="1"/>
</dbReference>
<sequence length="306" mass="33875">MMGDREDTERNLIQQYARRAIERPESAYRVLLYVVIAFFLLASLFPFYWLLVIALTPNRSIVDMGLLPKGFQPWVFVEVFETIPFHIYMLNSVIIATLTTIVVLFVGSIAGYVFGRYDFPGRTPLLLVVLVVSYFPGVAFLIPLFQLFTANIEFLGVQSPMLYNTPWSIVMPLSALTMPLIIFLLSTFYAQIPEGLEDAARIEGSTRLGALVRIIIPLSAPGFATAGILSFIIVYNEFFFSYLMVSGTATGGAPILHGIFQFQGSQQVAYDLMAAASIIGVIPMAVLVMFAQDHIVSGLTQGALKE</sequence>
<feature type="transmembrane region" description="Helical" evidence="7">
    <location>
        <begin position="169"/>
        <end position="190"/>
    </location>
</feature>
<keyword evidence="5 7" id="KW-1133">Transmembrane helix</keyword>
<keyword evidence="4 7" id="KW-0812">Transmembrane</keyword>
<evidence type="ECO:0000259" key="8">
    <source>
        <dbReference type="PROSITE" id="PS50928"/>
    </source>
</evidence>
<keyword evidence="9" id="KW-0614">Plasmid</keyword>